<accession>A0A285MZX4</accession>
<dbReference type="RefSeq" id="WP_245844662.1">
    <property type="nucleotide sequence ID" value="NZ_OBEI01000001.1"/>
</dbReference>
<dbReference type="SUPFAM" id="SSF88713">
    <property type="entry name" value="Glycoside hydrolase/deacetylase"/>
    <property type="match status" value="1"/>
</dbReference>
<organism evidence="4 5">
    <name type="scientific">Persephonella hydrogeniphila</name>
    <dbReference type="NCBI Taxonomy" id="198703"/>
    <lineage>
        <taxon>Bacteria</taxon>
        <taxon>Pseudomonadati</taxon>
        <taxon>Aquificota</taxon>
        <taxon>Aquificia</taxon>
        <taxon>Aquificales</taxon>
        <taxon>Hydrogenothermaceae</taxon>
        <taxon>Persephonella</taxon>
    </lineage>
</organism>
<evidence type="ECO:0000313" key="5">
    <source>
        <dbReference type="Proteomes" id="UP000219036"/>
    </source>
</evidence>
<comment type="subcellular location">
    <subcellularLocation>
        <location evidence="1">Secreted</location>
    </subcellularLocation>
</comment>
<reference evidence="5" key="1">
    <citation type="submission" date="2017-09" db="EMBL/GenBank/DDBJ databases">
        <authorList>
            <person name="Varghese N."/>
            <person name="Submissions S."/>
        </authorList>
    </citation>
    <scope>NUCLEOTIDE SEQUENCE [LARGE SCALE GENOMIC DNA]</scope>
    <source>
        <strain evidence="5">DSM 15103</strain>
    </source>
</reference>
<dbReference type="InterPro" id="IPR051398">
    <property type="entry name" value="Polysacch_Deacetylase"/>
</dbReference>
<evidence type="ECO:0000256" key="1">
    <source>
        <dbReference type="ARBA" id="ARBA00004613"/>
    </source>
</evidence>
<gene>
    <name evidence="4" type="ORF">SAMN06265182_0055</name>
</gene>
<dbReference type="Gene3D" id="3.20.20.370">
    <property type="entry name" value="Glycoside hydrolase/deacetylase"/>
    <property type="match status" value="1"/>
</dbReference>
<dbReference type="GO" id="GO:0016810">
    <property type="term" value="F:hydrolase activity, acting on carbon-nitrogen (but not peptide) bonds"/>
    <property type="evidence" value="ECO:0007669"/>
    <property type="project" value="InterPro"/>
</dbReference>
<dbReference type="InterPro" id="IPR011330">
    <property type="entry name" value="Glyco_hydro/deAcase_b/a-brl"/>
</dbReference>
<proteinExistence type="predicted"/>
<evidence type="ECO:0000259" key="3">
    <source>
        <dbReference type="PROSITE" id="PS51677"/>
    </source>
</evidence>
<keyword evidence="5" id="KW-1185">Reference proteome</keyword>
<evidence type="ECO:0000313" key="4">
    <source>
        <dbReference type="EMBL" id="SNZ02223.1"/>
    </source>
</evidence>
<dbReference type="PANTHER" id="PTHR34216">
    <property type="match status" value="1"/>
</dbReference>
<dbReference type="EMBL" id="OBEI01000001">
    <property type="protein sequence ID" value="SNZ02223.1"/>
    <property type="molecule type" value="Genomic_DNA"/>
</dbReference>
<dbReference type="PANTHER" id="PTHR34216:SF3">
    <property type="entry name" value="POLY-BETA-1,6-N-ACETYL-D-GLUCOSAMINE N-DEACETYLASE"/>
    <property type="match status" value="1"/>
</dbReference>
<dbReference type="PROSITE" id="PS51677">
    <property type="entry name" value="NODB"/>
    <property type="match status" value="1"/>
</dbReference>
<sequence length="342" mass="40671">MKNTITAGFLLILSINFQVFAGYATILIYHKFGEKKYPTTSVSMEDFKKQLEYLKKNNFNVIPLSKLIDYIQRKEKIPPKTVVITIDDGYRSTMRAYELLKKYRFPFTVFLYMEGVGRYPDYLTQEQIDILKNDPLVEFGNHSYSHKRFAFILKEMDIKEYKELIVKDTLKAEKRLKKMLGYVPKIYAYPYGEYTRPMIQVLRELGYIAMFTQDPQNVSEETPQWLIHRQPIVGSWAKMKHFIDVLNTEVLPVYKHSPDIGYIKKNPPEIWAKLKNINRYRNCGIYVSELGWIKAQKDKDRLFIKLDKPLKRWKNRIGITCWNRESGKKATFFWSIYNREGK</sequence>
<dbReference type="InterPro" id="IPR002509">
    <property type="entry name" value="NODB_dom"/>
</dbReference>
<dbReference type="Proteomes" id="UP000219036">
    <property type="component" value="Unassembled WGS sequence"/>
</dbReference>
<dbReference type="Pfam" id="PF01522">
    <property type="entry name" value="Polysacc_deac_1"/>
    <property type="match status" value="1"/>
</dbReference>
<dbReference type="AlphaFoldDB" id="A0A285MZX4"/>
<dbReference type="GO" id="GO:0005576">
    <property type="term" value="C:extracellular region"/>
    <property type="evidence" value="ECO:0007669"/>
    <property type="project" value="UniProtKB-SubCell"/>
</dbReference>
<dbReference type="GO" id="GO:0005975">
    <property type="term" value="P:carbohydrate metabolic process"/>
    <property type="evidence" value="ECO:0007669"/>
    <property type="project" value="InterPro"/>
</dbReference>
<protein>
    <submittedName>
        <fullName evidence="4">Polysaccharide deacetylase</fullName>
    </submittedName>
</protein>
<evidence type="ECO:0000256" key="2">
    <source>
        <dbReference type="ARBA" id="ARBA00022729"/>
    </source>
</evidence>
<dbReference type="CDD" id="cd10973">
    <property type="entry name" value="CE4_DAC_u4_5s"/>
    <property type="match status" value="1"/>
</dbReference>
<keyword evidence="2" id="KW-0732">Signal</keyword>
<name>A0A285MZX4_9AQUI</name>
<feature type="domain" description="NodB homology" evidence="3">
    <location>
        <begin position="80"/>
        <end position="283"/>
    </location>
</feature>